<reference evidence="1" key="2">
    <citation type="submission" date="2015-06" db="UniProtKB">
        <authorList>
            <consortium name="EnsemblPlants"/>
        </authorList>
    </citation>
    <scope>IDENTIFICATION</scope>
    <source>
        <strain evidence="1">DM1-3 516 R44</strain>
    </source>
</reference>
<name>M1DGC5_SOLTU</name>
<accession>M1DGC5</accession>
<protein>
    <submittedName>
        <fullName evidence="1">Uncharacterized protein</fullName>
    </submittedName>
</protein>
<organism evidence="1 2">
    <name type="scientific">Solanum tuberosum</name>
    <name type="common">Potato</name>
    <dbReference type="NCBI Taxonomy" id="4113"/>
    <lineage>
        <taxon>Eukaryota</taxon>
        <taxon>Viridiplantae</taxon>
        <taxon>Streptophyta</taxon>
        <taxon>Embryophyta</taxon>
        <taxon>Tracheophyta</taxon>
        <taxon>Spermatophyta</taxon>
        <taxon>Magnoliopsida</taxon>
        <taxon>eudicotyledons</taxon>
        <taxon>Gunneridae</taxon>
        <taxon>Pentapetalae</taxon>
        <taxon>asterids</taxon>
        <taxon>lamiids</taxon>
        <taxon>Solanales</taxon>
        <taxon>Solanaceae</taxon>
        <taxon>Solanoideae</taxon>
        <taxon>Solaneae</taxon>
        <taxon>Solanum</taxon>
    </lineage>
</organism>
<sequence length="99" mass="11211">MMLILMKICRWGNVDPLDNVDLRVVETMSLWVVHITASDINGIREYSSNILDAEKCNMITLKMLVHVENDAFACSYFEHFVFVVTQDDDVGADEDPSVG</sequence>
<dbReference type="Gramene" id="PGSC0003DMT400088616">
    <property type="protein sequence ID" value="PGSC0003DMT400088616"/>
    <property type="gene ID" value="PGSC0003DMG400038187"/>
</dbReference>
<dbReference type="Proteomes" id="UP000011115">
    <property type="component" value="Unassembled WGS sequence"/>
</dbReference>
<dbReference type="AlphaFoldDB" id="M1DGC5"/>
<dbReference type="EnsemblPlants" id="PGSC0003DMT400088616">
    <property type="protein sequence ID" value="PGSC0003DMT400088616"/>
    <property type="gene ID" value="PGSC0003DMG400038187"/>
</dbReference>
<dbReference type="InParanoid" id="M1DGC5"/>
<evidence type="ECO:0000313" key="2">
    <source>
        <dbReference type="Proteomes" id="UP000011115"/>
    </source>
</evidence>
<proteinExistence type="predicted"/>
<dbReference type="HOGENOM" id="CLU_2324828_0_0_1"/>
<reference evidence="2" key="1">
    <citation type="journal article" date="2011" name="Nature">
        <title>Genome sequence and analysis of the tuber crop potato.</title>
        <authorList>
            <consortium name="The Potato Genome Sequencing Consortium"/>
        </authorList>
    </citation>
    <scope>NUCLEOTIDE SEQUENCE [LARGE SCALE GENOMIC DNA]</scope>
    <source>
        <strain evidence="2">cv. DM1-3 516 R44</strain>
    </source>
</reference>
<keyword evidence="2" id="KW-1185">Reference proteome</keyword>
<dbReference type="PaxDb" id="4113-PGSC0003DMT400088616"/>
<evidence type="ECO:0000313" key="1">
    <source>
        <dbReference type="EnsemblPlants" id="PGSC0003DMT400088616"/>
    </source>
</evidence>